<organism evidence="1 2">
    <name type="scientific">Neisseria lactamica (strain 020-06)</name>
    <dbReference type="NCBI Taxonomy" id="489653"/>
    <lineage>
        <taxon>Bacteria</taxon>
        <taxon>Pseudomonadati</taxon>
        <taxon>Pseudomonadota</taxon>
        <taxon>Betaproteobacteria</taxon>
        <taxon>Neisseriales</taxon>
        <taxon>Neisseriaceae</taxon>
        <taxon>Neisseria</taxon>
    </lineage>
</organism>
<dbReference type="AlphaFoldDB" id="E4ZD09"/>
<dbReference type="KEGG" id="nla:NLA_10170"/>
<accession>E4ZD09</accession>
<dbReference type="EMBL" id="FN995097">
    <property type="protein sequence ID" value="CBN87242.1"/>
    <property type="molecule type" value="Genomic_DNA"/>
</dbReference>
<gene>
    <name evidence="1" type="ordered locus">NLA_10170</name>
</gene>
<evidence type="ECO:0000313" key="1">
    <source>
        <dbReference type="EMBL" id="CBN87242.1"/>
    </source>
</evidence>
<evidence type="ECO:0000313" key="2">
    <source>
        <dbReference type="Proteomes" id="UP000008723"/>
    </source>
</evidence>
<sequence length="60" mass="7164">MIATDSWKQDFLNAITTRYGKNRILQKDTPHYRLIGLPFFADKEKNPKQYDKFDQLFPLS</sequence>
<dbReference type="Proteomes" id="UP000008723">
    <property type="component" value="Chromosome"/>
</dbReference>
<name>E4ZD09_NEIL0</name>
<proteinExistence type="predicted"/>
<dbReference type="HOGENOM" id="CLU_2936816_0_0_4"/>
<protein>
    <submittedName>
        <fullName evidence="1">Uncharacterized protein</fullName>
    </submittedName>
</protein>
<reference evidence="1 2" key="1">
    <citation type="journal article" date="2010" name="BMC Genomics">
        <title>Independent evolution of the core and accessory gene sets in the genus Neisseria: insights gained from the genome of Neisseria lactamica isolate 020-06.</title>
        <authorList>
            <person name="Bennett J.S."/>
            <person name="Bentley S.D."/>
            <person name="Vernikos G.S."/>
            <person name="Quail M.A."/>
            <person name="Cherevach I."/>
            <person name="White B."/>
            <person name="Parkhill J."/>
            <person name="Maiden M.C."/>
        </authorList>
    </citation>
    <scope>NUCLEOTIDE SEQUENCE [LARGE SCALE GENOMIC DNA]</scope>
    <source>
        <strain evidence="1 2">020-06</strain>
    </source>
</reference>